<keyword evidence="3" id="KW-1185">Reference proteome</keyword>
<name>A0A4Z2J5S5_9TELE</name>
<comment type="caution">
    <text evidence="2">The sequence shown here is derived from an EMBL/GenBank/DDBJ whole genome shotgun (WGS) entry which is preliminary data.</text>
</comment>
<dbReference type="AlphaFoldDB" id="A0A4Z2J5S5"/>
<sequence length="76" mass="8418">MSYDTSCGYGSGCLGLARDVQNPRGRTQRNAVGKSDTAKPPEPAFSLGEYTCTTWDYEFLEFEAALLSPTREYQVL</sequence>
<organism evidence="2 3">
    <name type="scientific">Liparis tanakae</name>
    <name type="common">Tanaka's snailfish</name>
    <dbReference type="NCBI Taxonomy" id="230148"/>
    <lineage>
        <taxon>Eukaryota</taxon>
        <taxon>Metazoa</taxon>
        <taxon>Chordata</taxon>
        <taxon>Craniata</taxon>
        <taxon>Vertebrata</taxon>
        <taxon>Euteleostomi</taxon>
        <taxon>Actinopterygii</taxon>
        <taxon>Neopterygii</taxon>
        <taxon>Teleostei</taxon>
        <taxon>Neoteleostei</taxon>
        <taxon>Acanthomorphata</taxon>
        <taxon>Eupercaria</taxon>
        <taxon>Perciformes</taxon>
        <taxon>Cottioidei</taxon>
        <taxon>Cottales</taxon>
        <taxon>Liparidae</taxon>
        <taxon>Liparis</taxon>
    </lineage>
</organism>
<evidence type="ECO:0000313" key="3">
    <source>
        <dbReference type="Proteomes" id="UP000314294"/>
    </source>
</evidence>
<feature type="region of interest" description="Disordered" evidence="1">
    <location>
        <begin position="20"/>
        <end position="42"/>
    </location>
</feature>
<evidence type="ECO:0000256" key="1">
    <source>
        <dbReference type="SAM" id="MobiDB-lite"/>
    </source>
</evidence>
<dbReference type="EMBL" id="SRLO01000022">
    <property type="protein sequence ID" value="TNN85271.1"/>
    <property type="molecule type" value="Genomic_DNA"/>
</dbReference>
<proteinExistence type="predicted"/>
<accession>A0A4Z2J5S5</accession>
<evidence type="ECO:0000313" key="2">
    <source>
        <dbReference type="EMBL" id="TNN85271.1"/>
    </source>
</evidence>
<protein>
    <submittedName>
        <fullName evidence="2">Uncharacterized protein</fullName>
    </submittedName>
</protein>
<dbReference type="Proteomes" id="UP000314294">
    <property type="component" value="Unassembled WGS sequence"/>
</dbReference>
<gene>
    <name evidence="2" type="ORF">EYF80_004621</name>
</gene>
<reference evidence="2 3" key="1">
    <citation type="submission" date="2019-03" db="EMBL/GenBank/DDBJ databases">
        <title>First draft genome of Liparis tanakae, snailfish: a comprehensive survey of snailfish specific genes.</title>
        <authorList>
            <person name="Kim W."/>
            <person name="Song I."/>
            <person name="Jeong J.-H."/>
            <person name="Kim D."/>
            <person name="Kim S."/>
            <person name="Ryu S."/>
            <person name="Song J.Y."/>
            <person name="Lee S.K."/>
        </authorList>
    </citation>
    <scope>NUCLEOTIDE SEQUENCE [LARGE SCALE GENOMIC DNA]</scope>
    <source>
        <tissue evidence="2">Muscle</tissue>
    </source>
</reference>